<dbReference type="PANTHER" id="PTHR40469:SF2">
    <property type="entry name" value="GALACTOSE-BINDING DOMAIN-LIKE SUPERFAMILY PROTEIN"/>
    <property type="match status" value="1"/>
</dbReference>
<gene>
    <name evidence="3" type="ORF">CLV84_3755</name>
</gene>
<name>A0A2S6I139_9BACT</name>
<dbReference type="PANTHER" id="PTHR40469">
    <property type="entry name" value="SECRETED GLYCOSYL HYDROLASE"/>
    <property type="match status" value="1"/>
</dbReference>
<dbReference type="EMBL" id="PTJC01000007">
    <property type="protein sequence ID" value="PPK84593.1"/>
    <property type="molecule type" value="Genomic_DNA"/>
</dbReference>
<keyword evidence="1" id="KW-0732">Signal</keyword>
<dbReference type="Gene3D" id="3.40.50.880">
    <property type="match status" value="1"/>
</dbReference>
<feature type="domain" description="ThuA-like" evidence="2">
    <location>
        <begin position="28"/>
        <end position="248"/>
    </location>
</feature>
<feature type="signal peptide" evidence="1">
    <location>
        <begin position="1"/>
        <end position="24"/>
    </location>
</feature>
<evidence type="ECO:0000313" key="3">
    <source>
        <dbReference type="EMBL" id="PPK84593.1"/>
    </source>
</evidence>
<dbReference type="InterPro" id="IPR029010">
    <property type="entry name" value="ThuA-like"/>
</dbReference>
<dbReference type="PROSITE" id="PS51257">
    <property type="entry name" value="PROKAR_LIPOPROTEIN"/>
    <property type="match status" value="1"/>
</dbReference>
<proteinExistence type="predicted"/>
<protein>
    <recommendedName>
        <fullName evidence="2">ThuA-like domain-containing protein</fullName>
    </recommendedName>
</protein>
<accession>A0A2S6I139</accession>
<comment type="caution">
    <text evidence="3">The sequence shown here is derived from an EMBL/GenBank/DDBJ whole genome shotgun (WGS) entry which is preliminary data.</text>
</comment>
<dbReference type="InterPro" id="IPR029062">
    <property type="entry name" value="Class_I_gatase-like"/>
</dbReference>
<dbReference type="RefSeq" id="WP_104421316.1">
    <property type="nucleotide sequence ID" value="NZ_PTJC01000007.1"/>
</dbReference>
<organism evidence="3 4">
    <name type="scientific">Neolewinella xylanilytica</name>
    <dbReference type="NCBI Taxonomy" id="1514080"/>
    <lineage>
        <taxon>Bacteria</taxon>
        <taxon>Pseudomonadati</taxon>
        <taxon>Bacteroidota</taxon>
        <taxon>Saprospiria</taxon>
        <taxon>Saprospirales</taxon>
        <taxon>Lewinellaceae</taxon>
        <taxon>Neolewinella</taxon>
    </lineage>
</organism>
<dbReference type="AlphaFoldDB" id="A0A2S6I139"/>
<dbReference type="Pfam" id="PF06283">
    <property type="entry name" value="ThuA"/>
    <property type="match status" value="1"/>
</dbReference>
<sequence>MQRRSTTPFLLALCACLLPALLSAQQFRALLVTETAGWHHGSITSGIPALEKLAERHQFAIDRQQHALPISDASLEKYDVIIMLNTTGDLFNDEEQAAFERFIQSGKGWVGIHSASDTEYDWAWYTQLVGHMFNVHPHNQTAMLQVRDGNFPGLERWPERMLWTDEWYDFQDATVDDLNYILTVDETTYDATADWGAKKTDGMGELHPIAWYHDFDGGRAFYTALGHIDQTFEDAFFLEHLYGGIYWAATGKGLPTKK</sequence>
<reference evidence="3 4" key="1">
    <citation type="submission" date="2018-02" db="EMBL/GenBank/DDBJ databases">
        <title>Genomic Encyclopedia of Archaeal and Bacterial Type Strains, Phase II (KMG-II): from individual species to whole genera.</title>
        <authorList>
            <person name="Goeker M."/>
        </authorList>
    </citation>
    <scope>NUCLEOTIDE SEQUENCE [LARGE SCALE GENOMIC DNA]</scope>
    <source>
        <strain evidence="3 4">DSM 29526</strain>
    </source>
</reference>
<dbReference type="Proteomes" id="UP000237662">
    <property type="component" value="Unassembled WGS sequence"/>
</dbReference>
<evidence type="ECO:0000313" key="4">
    <source>
        <dbReference type="Proteomes" id="UP000237662"/>
    </source>
</evidence>
<feature type="chain" id="PRO_5015515653" description="ThuA-like domain-containing protein" evidence="1">
    <location>
        <begin position="25"/>
        <end position="258"/>
    </location>
</feature>
<evidence type="ECO:0000259" key="2">
    <source>
        <dbReference type="Pfam" id="PF06283"/>
    </source>
</evidence>
<dbReference type="SUPFAM" id="SSF52317">
    <property type="entry name" value="Class I glutamine amidotransferase-like"/>
    <property type="match status" value="1"/>
</dbReference>
<dbReference type="OrthoDB" id="9816308at2"/>
<evidence type="ECO:0000256" key="1">
    <source>
        <dbReference type="SAM" id="SignalP"/>
    </source>
</evidence>
<keyword evidence="4" id="KW-1185">Reference proteome</keyword>